<dbReference type="AlphaFoldDB" id="A0A0G0VZ12"/>
<dbReference type="Proteomes" id="UP000034493">
    <property type="component" value="Unassembled WGS sequence"/>
</dbReference>
<gene>
    <name evidence="1" type="ORF">UU56_C0002G0092</name>
</gene>
<sequence length="193" mass="22033">MLKDRLLVEEYYYQEKSSVDFVVSILNGLLRHVDTAETADLLLAQNEFVARLAASRGEKKYLTEVNVAGFMKIRFAAVSTELFRGNDGDLVDQDGNKIEQSQMTSVSNRLYFCVEVDHRANEQKIFEQVRRYFLGLRRDGKIEDVVEELGESGTDCYGRVKAYLTRDNITSCVDRKLVRIESLNKITAEGELS</sequence>
<name>A0A0G0VZ12_9BACT</name>
<protein>
    <submittedName>
        <fullName evidence="1">Uncharacterized protein</fullName>
    </submittedName>
</protein>
<evidence type="ECO:0000313" key="1">
    <source>
        <dbReference type="EMBL" id="KKS04952.1"/>
    </source>
</evidence>
<proteinExistence type="predicted"/>
<dbReference type="EMBL" id="LCBC01000002">
    <property type="protein sequence ID" value="KKS04952.1"/>
    <property type="molecule type" value="Genomic_DNA"/>
</dbReference>
<organism evidence="1 2">
    <name type="scientific">Candidatus Curtissbacteria bacterium GW2011_GWA2_41_24</name>
    <dbReference type="NCBI Taxonomy" id="1618411"/>
    <lineage>
        <taxon>Bacteria</taxon>
        <taxon>Candidatus Curtissiibacteriota</taxon>
    </lineage>
</organism>
<accession>A0A0G0VZ12</accession>
<reference evidence="1 2" key="1">
    <citation type="journal article" date="2015" name="Nature">
        <title>rRNA introns, odd ribosomes, and small enigmatic genomes across a large radiation of phyla.</title>
        <authorList>
            <person name="Brown C.T."/>
            <person name="Hug L.A."/>
            <person name="Thomas B.C."/>
            <person name="Sharon I."/>
            <person name="Castelle C.J."/>
            <person name="Singh A."/>
            <person name="Wilkins M.J."/>
            <person name="Williams K.H."/>
            <person name="Banfield J.F."/>
        </authorList>
    </citation>
    <scope>NUCLEOTIDE SEQUENCE [LARGE SCALE GENOMIC DNA]</scope>
</reference>
<comment type="caution">
    <text evidence="1">The sequence shown here is derived from an EMBL/GenBank/DDBJ whole genome shotgun (WGS) entry which is preliminary data.</text>
</comment>
<evidence type="ECO:0000313" key="2">
    <source>
        <dbReference type="Proteomes" id="UP000034493"/>
    </source>
</evidence>